<dbReference type="Pfam" id="PF00078">
    <property type="entry name" value="RVT_1"/>
    <property type="match status" value="1"/>
</dbReference>
<dbReference type="InterPro" id="IPR043502">
    <property type="entry name" value="DNA/RNA_pol_sf"/>
</dbReference>
<dbReference type="CDD" id="cd01647">
    <property type="entry name" value="RT_LTR"/>
    <property type="match status" value="1"/>
</dbReference>
<dbReference type="PANTHER" id="PTHR24559:SF444">
    <property type="entry name" value="REVERSE TRANSCRIPTASE DOMAIN-CONTAINING PROTEIN"/>
    <property type="match status" value="1"/>
</dbReference>
<reference evidence="3 4" key="1">
    <citation type="submission" date="2022-01" db="EMBL/GenBank/DDBJ databases">
        <title>A chromosomal length assembly of Cordylochernes scorpioides.</title>
        <authorList>
            <person name="Zeh D."/>
            <person name="Zeh J."/>
        </authorList>
    </citation>
    <scope>NUCLEOTIDE SEQUENCE [LARGE SCALE GENOMIC DNA]</scope>
    <source>
        <strain evidence="3">IN4F17</strain>
        <tissue evidence="3">Whole Body</tissue>
    </source>
</reference>
<proteinExistence type="predicted"/>
<dbReference type="InterPro" id="IPR043128">
    <property type="entry name" value="Rev_trsase/Diguanyl_cyclase"/>
</dbReference>
<dbReference type="InterPro" id="IPR053134">
    <property type="entry name" value="RNA-dir_DNA_polymerase"/>
</dbReference>
<dbReference type="InterPro" id="IPR021109">
    <property type="entry name" value="Peptidase_aspartic_dom_sf"/>
</dbReference>
<keyword evidence="4" id="KW-1185">Reference proteome</keyword>
<sequence>MGKFGKLQPAVSGATHSAAGQNIRRNSRLFVSDKKTGMRFLVDSGADVSLIPYKGKIGTTLNDFKLYAANGTEISTYGTQILSLDLGLRRRFQWPFVIAKTNRGILGADFLNTFKLILDINRRQLIDGITNLTIKDITRPNVGIMKANHDVKHFIITKGPPVFSRARPLDPKRLNEAKQEFQFMLEHGIIRPSKSQWASPLHLVTKKDGTLRPCGDYRKLNSQTLPDRYPIPRLEDFQHILSGKMIFSRLDLFKAYYQIPIAEENKPKTAIITPFGLYEFNVMSFGLRNAPATWYSGVNPGGALNIRNRQHQTTLTRFRTGHLKPLKIENNNKIYPTCPKCSLAPAAPEHILACIRCTKQDLWERPLLIIKQLEEHDLMEFV</sequence>
<accession>A0ABY6KZ43</accession>
<protein>
    <recommendedName>
        <fullName evidence="2">Peptidase A2 domain-containing protein</fullName>
    </recommendedName>
</protein>
<evidence type="ECO:0000313" key="4">
    <source>
        <dbReference type="Proteomes" id="UP001235939"/>
    </source>
</evidence>
<dbReference type="Gene3D" id="3.10.10.10">
    <property type="entry name" value="HIV Type 1 Reverse Transcriptase, subunit A, domain 1"/>
    <property type="match status" value="1"/>
</dbReference>
<dbReference type="InterPro" id="IPR001995">
    <property type="entry name" value="Peptidase_A2_cat"/>
</dbReference>
<evidence type="ECO:0000256" key="1">
    <source>
        <dbReference type="ARBA" id="ARBA00022801"/>
    </source>
</evidence>
<gene>
    <name evidence="3" type="ORF">LAZ67_9002916</name>
</gene>
<dbReference type="Gene3D" id="3.30.70.270">
    <property type="match status" value="1"/>
</dbReference>
<dbReference type="PANTHER" id="PTHR24559">
    <property type="entry name" value="TRANSPOSON TY3-I GAG-POL POLYPROTEIN"/>
    <property type="match status" value="1"/>
</dbReference>
<organism evidence="3 4">
    <name type="scientific">Cordylochernes scorpioides</name>
    <dbReference type="NCBI Taxonomy" id="51811"/>
    <lineage>
        <taxon>Eukaryota</taxon>
        <taxon>Metazoa</taxon>
        <taxon>Ecdysozoa</taxon>
        <taxon>Arthropoda</taxon>
        <taxon>Chelicerata</taxon>
        <taxon>Arachnida</taxon>
        <taxon>Pseudoscorpiones</taxon>
        <taxon>Cheliferoidea</taxon>
        <taxon>Chernetidae</taxon>
        <taxon>Cordylochernes</taxon>
    </lineage>
</organism>
<dbReference type="PROSITE" id="PS00141">
    <property type="entry name" value="ASP_PROTEASE"/>
    <property type="match status" value="1"/>
</dbReference>
<dbReference type="PROSITE" id="PS50175">
    <property type="entry name" value="ASP_PROT_RETROV"/>
    <property type="match status" value="1"/>
</dbReference>
<dbReference type="Proteomes" id="UP001235939">
    <property type="component" value="Chromosome 09"/>
</dbReference>
<dbReference type="SUPFAM" id="SSF50630">
    <property type="entry name" value="Acid proteases"/>
    <property type="match status" value="1"/>
</dbReference>
<evidence type="ECO:0000313" key="3">
    <source>
        <dbReference type="EMBL" id="UYV72390.1"/>
    </source>
</evidence>
<keyword evidence="1" id="KW-0378">Hydrolase</keyword>
<dbReference type="SUPFAM" id="SSF56672">
    <property type="entry name" value="DNA/RNA polymerases"/>
    <property type="match status" value="1"/>
</dbReference>
<feature type="domain" description="Peptidase A2" evidence="2">
    <location>
        <begin position="38"/>
        <end position="110"/>
    </location>
</feature>
<dbReference type="InterPro" id="IPR000477">
    <property type="entry name" value="RT_dom"/>
</dbReference>
<evidence type="ECO:0000259" key="2">
    <source>
        <dbReference type="PROSITE" id="PS50175"/>
    </source>
</evidence>
<name>A0ABY6KZ43_9ARAC</name>
<dbReference type="InterPro" id="IPR001969">
    <property type="entry name" value="Aspartic_peptidase_AS"/>
</dbReference>
<dbReference type="Gene3D" id="2.40.70.10">
    <property type="entry name" value="Acid Proteases"/>
    <property type="match status" value="1"/>
</dbReference>
<dbReference type="EMBL" id="CP092871">
    <property type="protein sequence ID" value="UYV72390.1"/>
    <property type="molecule type" value="Genomic_DNA"/>
</dbReference>